<evidence type="ECO:0000313" key="15">
    <source>
        <dbReference type="Proteomes" id="UP000004478"/>
    </source>
</evidence>
<dbReference type="NCBIfam" id="TIGR01498">
    <property type="entry name" value="folK"/>
    <property type="match status" value="1"/>
</dbReference>
<feature type="domain" description="7,8-dihydro-6-hydroxymethylpterin-pyrophosphokinase" evidence="13">
    <location>
        <begin position="6"/>
        <end position="132"/>
    </location>
</feature>
<dbReference type="PANTHER" id="PTHR43071">
    <property type="entry name" value="2-AMINO-4-HYDROXY-6-HYDROXYMETHYLDIHYDROPTERIDINE PYROPHOSPHOKINASE"/>
    <property type="match status" value="1"/>
</dbReference>
<reference evidence="14 15" key="1">
    <citation type="journal article" date="2012" name="J. Bacteriol.">
        <title>Draft Genome Sequence of Cecembia lonarensis Strain LW9T, Isolated from Lonar Lake, a Haloalkaline Lake in India.</title>
        <authorList>
            <person name="Shivaji S."/>
            <person name="Ara S."/>
            <person name="Singh A."/>
            <person name="Pinnaka A.K."/>
        </authorList>
    </citation>
    <scope>NUCLEOTIDE SEQUENCE [LARGE SCALE GENOMIC DNA]</scope>
    <source>
        <strain evidence="14 15">LW9</strain>
    </source>
</reference>
<evidence type="ECO:0000256" key="4">
    <source>
        <dbReference type="ARBA" id="ARBA00016218"/>
    </source>
</evidence>
<comment type="similarity">
    <text evidence="2">Belongs to the HPPK family.</text>
</comment>
<evidence type="ECO:0000256" key="8">
    <source>
        <dbReference type="ARBA" id="ARBA00022840"/>
    </source>
</evidence>
<keyword evidence="9" id="KW-0289">Folate biosynthesis</keyword>
<evidence type="ECO:0000256" key="6">
    <source>
        <dbReference type="ARBA" id="ARBA00022741"/>
    </source>
</evidence>
<keyword evidence="15" id="KW-1185">Reference proteome</keyword>
<dbReference type="Proteomes" id="UP000004478">
    <property type="component" value="Unassembled WGS sequence"/>
</dbReference>
<dbReference type="AlphaFoldDB" id="K1L9V1"/>
<evidence type="ECO:0000259" key="13">
    <source>
        <dbReference type="Pfam" id="PF01288"/>
    </source>
</evidence>
<protein>
    <recommendedName>
        <fullName evidence="4">2-amino-4-hydroxy-6-hydroxymethyldihydropteridine pyrophosphokinase</fullName>
        <ecNumber evidence="3">2.7.6.3</ecNumber>
    </recommendedName>
    <alternativeName>
        <fullName evidence="11">6-hydroxymethyl-7,8-dihydropterin pyrophosphokinase</fullName>
    </alternativeName>
    <alternativeName>
        <fullName evidence="12">7,8-dihydro-6-hydroxymethylpterin-pyrophosphokinase</fullName>
    </alternativeName>
</protein>
<comment type="pathway">
    <text evidence="1">Cofactor biosynthesis; tetrahydrofolate biosynthesis; 2-amino-4-hydroxy-6-hydroxymethyl-7,8-dihydropteridine diphosphate from 7,8-dihydroneopterin triphosphate: step 4/4.</text>
</comment>
<comment type="function">
    <text evidence="10">Catalyzes the transfer of pyrophosphate from adenosine triphosphate (ATP) to 6-hydroxymethyl-7,8-dihydropterin, an enzymatic step in folate biosynthesis pathway.</text>
</comment>
<dbReference type="CDD" id="cd00483">
    <property type="entry name" value="HPPK"/>
    <property type="match status" value="1"/>
</dbReference>
<dbReference type="GO" id="GO:0046654">
    <property type="term" value="P:tetrahydrofolate biosynthetic process"/>
    <property type="evidence" value="ECO:0007669"/>
    <property type="project" value="UniProtKB-UniPathway"/>
</dbReference>
<dbReference type="RefSeq" id="WP_009185374.1">
    <property type="nucleotide sequence ID" value="NZ_AMGM01000035.1"/>
</dbReference>
<dbReference type="GO" id="GO:0005524">
    <property type="term" value="F:ATP binding"/>
    <property type="evidence" value="ECO:0007669"/>
    <property type="project" value="UniProtKB-KW"/>
</dbReference>
<sequence>MEKLVLIIGGNLGDRLLLIQQARKILSEKLGPELNASSIFETEAWGGASKGNYLNQVLIFESQLEPEQVLDIIQQIERRLERVREVKWGDRTMDIDILYYGDRLIHSEKLIIPHPYLEERRFVLAPLAEVLPTFLHPRSGMSQSFLLKQCKDNSKVQQYEKSLENPGL</sequence>
<evidence type="ECO:0000256" key="11">
    <source>
        <dbReference type="ARBA" id="ARBA00029766"/>
    </source>
</evidence>
<organism evidence="14 15">
    <name type="scientific">Cecembia lonarensis (strain CCUG 58316 / KCTC 22772 / LW9)</name>
    <dbReference type="NCBI Taxonomy" id="1225176"/>
    <lineage>
        <taxon>Bacteria</taxon>
        <taxon>Pseudomonadati</taxon>
        <taxon>Bacteroidota</taxon>
        <taxon>Cytophagia</taxon>
        <taxon>Cytophagales</taxon>
        <taxon>Cyclobacteriaceae</taxon>
        <taxon>Cecembia</taxon>
    </lineage>
</organism>
<dbReference type="EMBL" id="AMGM01000035">
    <property type="protein sequence ID" value="EKB49002.1"/>
    <property type="molecule type" value="Genomic_DNA"/>
</dbReference>
<dbReference type="GO" id="GO:0046656">
    <property type="term" value="P:folic acid biosynthetic process"/>
    <property type="evidence" value="ECO:0007669"/>
    <property type="project" value="UniProtKB-KW"/>
</dbReference>
<comment type="caution">
    <text evidence="14">The sequence shown here is derived from an EMBL/GenBank/DDBJ whole genome shotgun (WGS) entry which is preliminary data.</text>
</comment>
<evidence type="ECO:0000313" key="14">
    <source>
        <dbReference type="EMBL" id="EKB49002.1"/>
    </source>
</evidence>
<dbReference type="OrthoDB" id="9808041at2"/>
<evidence type="ECO:0000256" key="3">
    <source>
        <dbReference type="ARBA" id="ARBA00013253"/>
    </source>
</evidence>
<dbReference type="InterPro" id="IPR035907">
    <property type="entry name" value="Hppk_sf"/>
</dbReference>
<dbReference type="InterPro" id="IPR000550">
    <property type="entry name" value="Hppk"/>
</dbReference>
<name>K1L9V1_CECL9</name>
<keyword evidence="7" id="KW-0418">Kinase</keyword>
<evidence type="ECO:0000256" key="7">
    <source>
        <dbReference type="ARBA" id="ARBA00022777"/>
    </source>
</evidence>
<gene>
    <name evidence="14" type="primary">sulD</name>
    <name evidence="14" type="ORF">B879_02345</name>
</gene>
<proteinExistence type="inferred from homology"/>
<evidence type="ECO:0000256" key="1">
    <source>
        <dbReference type="ARBA" id="ARBA00005051"/>
    </source>
</evidence>
<keyword evidence="6" id="KW-0547">Nucleotide-binding</keyword>
<dbReference type="SUPFAM" id="SSF55083">
    <property type="entry name" value="6-hydroxymethyl-7,8-dihydropterin pyrophosphokinase, HPPK"/>
    <property type="match status" value="1"/>
</dbReference>
<keyword evidence="8" id="KW-0067">ATP-binding</keyword>
<dbReference type="PATRIC" id="fig|1225176.3.peg.2503"/>
<dbReference type="PANTHER" id="PTHR43071:SF1">
    <property type="entry name" value="2-AMINO-4-HYDROXY-6-HYDROXYMETHYLDIHYDROPTERIDINE PYROPHOSPHOKINASE"/>
    <property type="match status" value="1"/>
</dbReference>
<dbReference type="GO" id="GO:0016301">
    <property type="term" value="F:kinase activity"/>
    <property type="evidence" value="ECO:0007669"/>
    <property type="project" value="UniProtKB-KW"/>
</dbReference>
<dbReference type="EC" id="2.7.6.3" evidence="3"/>
<evidence type="ECO:0000256" key="10">
    <source>
        <dbReference type="ARBA" id="ARBA00029409"/>
    </source>
</evidence>
<evidence type="ECO:0000256" key="9">
    <source>
        <dbReference type="ARBA" id="ARBA00022909"/>
    </source>
</evidence>
<keyword evidence="5" id="KW-0808">Transferase</keyword>
<evidence type="ECO:0000256" key="12">
    <source>
        <dbReference type="ARBA" id="ARBA00033413"/>
    </source>
</evidence>
<evidence type="ECO:0000256" key="2">
    <source>
        <dbReference type="ARBA" id="ARBA00005810"/>
    </source>
</evidence>
<dbReference type="UniPathway" id="UPA00077">
    <property type="reaction ID" value="UER00155"/>
</dbReference>
<dbReference type="Gene3D" id="3.30.70.560">
    <property type="entry name" value="7,8-Dihydro-6-hydroxymethylpterin-pyrophosphokinase HPPK"/>
    <property type="match status" value="1"/>
</dbReference>
<dbReference type="GO" id="GO:0003848">
    <property type="term" value="F:2-amino-4-hydroxy-6-hydroxymethyldihydropteridine diphosphokinase activity"/>
    <property type="evidence" value="ECO:0007669"/>
    <property type="project" value="UniProtKB-EC"/>
</dbReference>
<accession>K1L9V1</accession>
<evidence type="ECO:0000256" key="5">
    <source>
        <dbReference type="ARBA" id="ARBA00022679"/>
    </source>
</evidence>
<dbReference type="Pfam" id="PF01288">
    <property type="entry name" value="HPPK"/>
    <property type="match status" value="1"/>
</dbReference>